<dbReference type="EMBL" id="CP034752">
    <property type="protein sequence ID" value="QBH95998.1"/>
    <property type="molecule type" value="Genomic_DNA"/>
</dbReference>
<feature type="domain" description="Bacteriophage Mu Gp45 N-terminal" evidence="1">
    <location>
        <begin position="21"/>
        <end position="87"/>
    </location>
</feature>
<evidence type="ECO:0000313" key="2">
    <source>
        <dbReference type="EMBL" id="QBH95998.1"/>
    </source>
</evidence>
<dbReference type="InterPro" id="IPR013046">
    <property type="entry name" value="GpV/Gp45"/>
</dbReference>
<dbReference type="KEGG" id="prag:EKN56_06040"/>
<dbReference type="AlphaFoldDB" id="A0A411WII5"/>
<reference evidence="2 3" key="1">
    <citation type="submission" date="2019-03" db="EMBL/GenBank/DDBJ databases">
        <title>Pragia sp. nov. isolated from the gut tract of Carduelis flavirostris.</title>
        <authorList>
            <person name="Ge Y."/>
        </authorList>
    </citation>
    <scope>NUCLEOTIDE SEQUENCE [LARGE SCALE GENOMIC DNA]</scope>
    <source>
        <strain evidence="2 3">CF-458</strain>
    </source>
</reference>
<protein>
    <submittedName>
        <fullName evidence="2">Phage baseplate assembly protein V</fullName>
    </submittedName>
</protein>
<sequence length="221" mass="23108">MWNQVNQKINQALSGVRQAFRVVLGASNSSAKVQTSQVKGLSGEDVPSCELFQHYGFTSNPPSGTMGIAIPLGGVTSHSIIVATEHGTYRLKSLVSGEVAIYTDEETRIVLKRGRIIETDCDVYRINCKSFEVNAETNADFNTPMVTASQEVTAQAKITGNGGMAISGSGGSGPTATFTGTVQQNGGDYLTDGDVKAGTVSVVSHQHPNGEGGSPTGEPIK</sequence>
<evidence type="ECO:0000313" key="3">
    <source>
        <dbReference type="Proteomes" id="UP000293154"/>
    </source>
</evidence>
<accession>A0A411WII5</accession>
<keyword evidence="3" id="KW-1185">Reference proteome</keyword>
<organism evidence="2 3">
    <name type="scientific">Limnobaculum zhutongyuii</name>
    <dbReference type="NCBI Taxonomy" id="2498113"/>
    <lineage>
        <taxon>Bacteria</taxon>
        <taxon>Pseudomonadati</taxon>
        <taxon>Pseudomonadota</taxon>
        <taxon>Gammaproteobacteria</taxon>
        <taxon>Enterobacterales</taxon>
        <taxon>Budviciaceae</taxon>
        <taxon>Limnobaculum</taxon>
    </lineage>
</organism>
<dbReference type="InterPro" id="IPR053861">
    <property type="entry name" value="Phage_Mu_Gp45_N"/>
</dbReference>
<dbReference type="OrthoDB" id="9802994at2"/>
<dbReference type="PIRSF" id="PIRSF012337">
    <property type="entry name" value="gp45"/>
    <property type="match status" value="1"/>
</dbReference>
<dbReference type="Proteomes" id="UP000293154">
    <property type="component" value="Chromosome"/>
</dbReference>
<dbReference type="InterPro" id="IPR014462">
    <property type="entry name" value="Phage_Mu_Gp45"/>
</dbReference>
<dbReference type="RefSeq" id="WP_130590978.1">
    <property type="nucleotide sequence ID" value="NZ_CP034752.1"/>
</dbReference>
<name>A0A411WII5_9GAMM</name>
<gene>
    <name evidence="2" type="ORF">EKN56_06040</name>
</gene>
<dbReference type="NCBIfam" id="TIGR01644">
    <property type="entry name" value="phage_P2_V"/>
    <property type="match status" value="1"/>
</dbReference>
<evidence type="ECO:0000259" key="1">
    <source>
        <dbReference type="Pfam" id="PF06890"/>
    </source>
</evidence>
<dbReference type="Pfam" id="PF06890">
    <property type="entry name" value="Phage_Mu_Gp45"/>
    <property type="match status" value="1"/>
</dbReference>
<proteinExistence type="predicted"/>